<evidence type="ECO:0000313" key="2">
    <source>
        <dbReference type="Proteomes" id="UP001057402"/>
    </source>
</evidence>
<protein>
    <submittedName>
        <fullName evidence="1">Uncharacterized protein</fullName>
    </submittedName>
</protein>
<proteinExistence type="predicted"/>
<accession>A0ACB9NTW4</accession>
<evidence type="ECO:0000313" key="1">
    <source>
        <dbReference type="EMBL" id="KAI4339516.1"/>
    </source>
</evidence>
<sequence>MAATWNSTPLEVLYQVLGWTAFVTWSVSFYPQVILNFRRKSVVGLNFDFVVLNLTKHSSYLIYNCVLYFSRAVQEQYYNKYGHGQIIPVAANDVAFSIHAVLLTAITLLQIAIYDRGTQKISRISIVIVVAVWSAAAVCFFVALPHNSWLWLISVFNTIQVIMTLIKYIPQAVMNFARKSTDGFSIGNILLDFVGGMANYAQMAVQSVDQGSWVNFYGNIGKTLLSFISIFFDLLFMLQHYILYPSKKTEPIPEKATGKDNQEQMKKSADEAQTDIV</sequence>
<comment type="caution">
    <text evidence="1">The sequence shown here is derived from an EMBL/GenBank/DDBJ whole genome shotgun (WGS) entry which is preliminary data.</text>
</comment>
<organism evidence="1 2">
    <name type="scientific">Melastoma candidum</name>
    <dbReference type="NCBI Taxonomy" id="119954"/>
    <lineage>
        <taxon>Eukaryota</taxon>
        <taxon>Viridiplantae</taxon>
        <taxon>Streptophyta</taxon>
        <taxon>Embryophyta</taxon>
        <taxon>Tracheophyta</taxon>
        <taxon>Spermatophyta</taxon>
        <taxon>Magnoliopsida</taxon>
        <taxon>eudicotyledons</taxon>
        <taxon>Gunneridae</taxon>
        <taxon>Pentapetalae</taxon>
        <taxon>rosids</taxon>
        <taxon>malvids</taxon>
        <taxon>Myrtales</taxon>
        <taxon>Melastomataceae</taxon>
        <taxon>Melastomatoideae</taxon>
        <taxon>Melastomateae</taxon>
        <taxon>Melastoma</taxon>
    </lineage>
</organism>
<dbReference type="Proteomes" id="UP001057402">
    <property type="component" value="Chromosome 7"/>
</dbReference>
<reference evidence="2" key="1">
    <citation type="journal article" date="2023" name="Front. Plant Sci.">
        <title>Chromosomal-level genome assembly of Melastoma candidum provides insights into trichome evolution.</title>
        <authorList>
            <person name="Zhong Y."/>
            <person name="Wu W."/>
            <person name="Sun C."/>
            <person name="Zou P."/>
            <person name="Liu Y."/>
            <person name="Dai S."/>
            <person name="Zhou R."/>
        </authorList>
    </citation>
    <scope>NUCLEOTIDE SEQUENCE [LARGE SCALE GENOMIC DNA]</scope>
</reference>
<gene>
    <name evidence="1" type="ORF">MLD38_024455</name>
</gene>
<name>A0ACB9NTW4_9MYRT</name>
<keyword evidence="2" id="KW-1185">Reference proteome</keyword>
<dbReference type="EMBL" id="CM042886">
    <property type="protein sequence ID" value="KAI4339516.1"/>
    <property type="molecule type" value="Genomic_DNA"/>
</dbReference>